<dbReference type="CDD" id="cd00009">
    <property type="entry name" value="AAA"/>
    <property type="match status" value="1"/>
</dbReference>
<accession>F2KRC3</accession>
<sequence>MKQLYELVCTRLYYGDETFEIGENRYDPVALFGLLTLILDGKELIFGDYGSGKTTSSERIASLVKAVPLEFVQAATVHGHPEQTEEKIKATLDLGSLEREGKEVVKWKITPFCPAIIIDEINRLPAGKQSMLLNEVDRNIWSYRGSTLITGSRAFFATINYQDIGTTKLIPPLLDRFDVAVETGRIHPVRKRLVRRGIDDSFLRDAKLAEEMIVHVQELNGKEAEKYVQEVSDQFREKIMARLEKDGINVHIPSLEEIEKMRDEIEKIDVSDDAELFLDYLSQEAYCQLGRKDFAKCDGCHYANYVCSDIYCISNRAERSLFVYSKALAWFEGEGEVTMAHVIAALPYVLWHRCGVSDAKLAEVRDVEKDTSDEFYAVRDTLLKAKRRWEEHRNYQISAYKALREGDVERLEQIAEKIGHPFFTSLTRG</sequence>
<dbReference type="HOGENOM" id="CLU_614939_0_0_2"/>
<dbReference type="InterPro" id="IPR050764">
    <property type="entry name" value="CbbQ/NirQ/NorQ/GpvN"/>
</dbReference>
<evidence type="ECO:0000259" key="1">
    <source>
        <dbReference type="Pfam" id="PF07728"/>
    </source>
</evidence>
<dbReference type="PANTHER" id="PTHR42759">
    <property type="entry name" value="MOXR FAMILY PROTEIN"/>
    <property type="match status" value="1"/>
</dbReference>
<name>F2KRC3_ARCVS</name>
<keyword evidence="4" id="KW-1185">Reference proteome</keyword>
<dbReference type="Pfam" id="PF17863">
    <property type="entry name" value="AAA_lid_2"/>
    <property type="match status" value="1"/>
</dbReference>
<evidence type="ECO:0000313" key="4">
    <source>
        <dbReference type="Proteomes" id="UP000008136"/>
    </source>
</evidence>
<dbReference type="GO" id="GO:0005524">
    <property type="term" value="F:ATP binding"/>
    <property type="evidence" value="ECO:0007669"/>
    <property type="project" value="InterPro"/>
</dbReference>
<proteinExistence type="predicted"/>
<dbReference type="KEGG" id="ave:Arcve_1862"/>
<organism evidence="3 4">
    <name type="scientific">Archaeoglobus veneficus (strain DSM 11195 / SNP6)</name>
    <dbReference type="NCBI Taxonomy" id="693661"/>
    <lineage>
        <taxon>Archaea</taxon>
        <taxon>Methanobacteriati</taxon>
        <taxon>Methanobacteriota</taxon>
        <taxon>Archaeoglobi</taxon>
        <taxon>Archaeoglobales</taxon>
        <taxon>Archaeoglobaceae</taxon>
        <taxon>Archaeoglobus</taxon>
    </lineage>
</organism>
<protein>
    <submittedName>
        <fullName evidence="3">ATPase associated with various cellular activities AAA_5</fullName>
    </submittedName>
</protein>
<dbReference type="OrthoDB" id="147158at2157"/>
<dbReference type="GO" id="GO:0016887">
    <property type="term" value="F:ATP hydrolysis activity"/>
    <property type="evidence" value="ECO:0007669"/>
    <property type="project" value="InterPro"/>
</dbReference>
<dbReference type="InterPro" id="IPR027417">
    <property type="entry name" value="P-loop_NTPase"/>
</dbReference>
<gene>
    <name evidence="3" type="ordered locus">Arcve_1862</name>
</gene>
<feature type="domain" description="ChlI/MoxR AAA lid" evidence="2">
    <location>
        <begin position="314"/>
        <end position="363"/>
    </location>
</feature>
<feature type="domain" description="ATPase dynein-related AAA" evidence="1">
    <location>
        <begin position="44"/>
        <end position="177"/>
    </location>
</feature>
<dbReference type="Gene3D" id="1.10.8.80">
    <property type="entry name" value="Magnesium chelatase subunit I, C-Terminal domain"/>
    <property type="match status" value="1"/>
</dbReference>
<dbReference type="GeneID" id="10394992"/>
<dbReference type="PANTHER" id="PTHR42759:SF1">
    <property type="entry name" value="MAGNESIUM-CHELATASE SUBUNIT CHLD"/>
    <property type="match status" value="1"/>
</dbReference>
<dbReference type="Pfam" id="PF07728">
    <property type="entry name" value="AAA_5"/>
    <property type="match status" value="1"/>
</dbReference>
<dbReference type="Proteomes" id="UP000008136">
    <property type="component" value="Chromosome"/>
</dbReference>
<dbReference type="STRING" id="693661.Arcve_1862"/>
<dbReference type="RefSeq" id="WP_013684513.1">
    <property type="nucleotide sequence ID" value="NC_015320.1"/>
</dbReference>
<reference evidence="3 4" key="1">
    <citation type="submission" date="2011-03" db="EMBL/GenBank/DDBJ databases">
        <title>The complete genome of Archaeoglobus veneficus SNP6.</title>
        <authorList>
            <consortium name="US DOE Joint Genome Institute (JGI-PGF)"/>
            <person name="Lucas S."/>
            <person name="Copeland A."/>
            <person name="Lapidus A."/>
            <person name="Bruce D."/>
            <person name="Goodwin L."/>
            <person name="Pitluck S."/>
            <person name="Kyrpides N."/>
            <person name="Mavromatis K."/>
            <person name="Pagani I."/>
            <person name="Ivanova N."/>
            <person name="Mikhailova N."/>
            <person name="Lu M."/>
            <person name="Detter J.C."/>
            <person name="Tapia R."/>
            <person name="Han C."/>
            <person name="Land M."/>
            <person name="Hauser L."/>
            <person name="Markowitz V."/>
            <person name="Cheng J.-F."/>
            <person name="Hugenholtz P."/>
            <person name="Woyke T."/>
            <person name="Wu D."/>
            <person name="Spring S."/>
            <person name="Brambilla E."/>
            <person name="Klenk H.-P."/>
            <person name="Eisen J.A."/>
        </authorList>
    </citation>
    <scope>NUCLEOTIDE SEQUENCE [LARGE SCALE GENOMIC DNA]</scope>
    <source>
        <strain>SNP6</strain>
    </source>
</reference>
<evidence type="ECO:0000313" key="3">
    <source>
        <dbReference type="EMBL" id="AEA47857.1"/>
    </source>
</evidence>
<dbReference type="AlphaFoldDB" id="F2KRC3"/>
<dbReference type="InterPro" id="IPR011704">
    <property type="entry name" value="ATPase_dyneun-rel_AAA"/>
</dbReference>
<evidence type="ECO:0000259" key="2">
    <source>
        <dbReference type="Pfam" id="PF17863"/>
    </source>
</evidence>
<dbReference type="EMBL" id="CP002588">
    <property type="protein sequence ID" value="AEA47857.1"/>
    <property type="molecule type" value="Genomic_DNA"/>
</dbReference>
<dbReference type="SUPFAM" id="SSF52540">
    <property type="entry name" value="P-loop containing nucleoside triphosphate hydrolases"/>
    <property type="match status" value="1"/>
</dbReference>
<dbReference type="Gene3D" id="3.40.50.300">
    <property type="entry name" value="P-loop containing nucleotide triphosphate hydrolases"/>
    <property type="match status" value="1"/>
</dbReference>
<dbReference type="eggNOG" id="arCOG00434">
    <property type="taxonomic scope" value="Archaea"/>
</dbReference>
<dbReference type="InterPro" id="IPR041628">
    <property type="entry name" value="ChlI/MoxR_AAA_lid"/>
</dbReference>